<dbReference type="GO" id="GO:0006508">
    <property type="term" value="P:proteolysis"/>
    <property type="evidence" value="ECO:0007669"/>
    <property type="project" value="InterPro"/>
</dbReference>
<dbReference type="SUPFAM" id="SSF50494">
    <property type="entry name" value="Trypsin-like serine proteases"/>
    <property type="match status" value="1"/>
</dbReference>
<comment type="caution">
    <text evidence="2">The sequence shown here is derived from an EMBL/GenBank/DDBJ whole genome shotgun (WGS) entry which is preliminary data.</text>
</comment>
<accession>A0A2T5UAX7</accession>
<dbReference type="Gene3D" id="2.40.10.10">
    <property type="entry name" value="Trypsin-like serine proteases"/>
    <property type="match status" value="2"/>
</dbReference>
<organism evidence="2 3">
    <name type="scientific">Sphingomonas faeni</name>
    <dbReference type="NCBI Taxonomy" id="185950"/>
    <lineage>
        <taxon>Bacteria</taxon>
        <taxon>Pseudomonadati</taxon>
        <taxon>Pseudomonadota</taxon>
        <taxon>Alphaproteobacteria</taxon>
        <taxon>Sphingomonadales</taxon>
        <taxon>Sphingomonadaceae</taxon>
        <taxon>Sphingomonas</taxon>
    </lineage>
</organism>
<feature type="signal peptide" evidence="1">
    <location>
        <begin position="1"/>
        <end position="34"/>
    </location>
</feature>
<sequence>MTRAPRISSFMFTISVRWFLAATLLAFGAGPASAAQVQLPVDALMQDAGEYATRFGVPFDEALRRMRAQGATVPTTDALRETYKDRWAGVAIEHQPNYRIVVLLTGTDPVADQSVMVGGMVVPIVFRTGAPVTREAVLAAITAYQAKIRDSLPHPPGLGVDQRTGELVVMIASGDADLDRDGALRTRIATMTGVPVRIEAVDKPSANMAQDQVAPVPTLIPAPVDGGAIEGGARVVGTVDGKRYACTTGFVVSDGVRNGVVTAAHCPDALSYVGKRPSDGSREEWPLAFVGQWGWGYQDVQVNVATAPDVGYAPLFYADTAKTLARPVATWRYRTSTRAGDFVCHRGERTGYSCAVIAMVDFAPAGDLCGGACLPTWVAVEGPTCKAGDSGAPVFEGSTALGLVKGGTYRRDGTCLFYYYMSTDYLPQGWTLLHQ</sequence>
<protein>
    <recommendedName>
        <fullName evidence="4">Trypsin</fullName>
    </recommendedName>
</protein>
<dbReference type="GO" id="GO:0004252">
    <property type="term" value="F:serine-type endopeptidase activity"/>
    <property type="evidence" value="ECO:0007669"/>
    <property type="project" value="InterPro"/>
</dbReference>
<reference evidence="2 3" key="1">
    <citation type="submission" date="2018-04" db="EMBL/GenBank/DDBJ databases">
        <title>Genomic Encyclopedia of Type Strains, Phase III (KMG-III): the genomes of soil and plant-associated and newly described type strains.</title>
        <authorList>
            <person name="Whitman W."/>
        </authorList>
    </citation>
    <scope>NUCLEOTIDE SEQUENCE [LARGE SCALE GENOMIC DNA]</scope>
    <source>
        <strain evidence="2 3">MA-olki</strain>
    </source>
</reference>
<dbReference type="PROSITE" id="PS00134">
    <property type="entry name" value="TRYPSIN_HIS"/>
    <property type="match status" value="1"/>
</dbReference>
<evidence type="ECO:0000313" key="2">
    <source>
        <dbReference type="EMBL" id="PTW48644.1"/>
    </source>
</evidence>
<gene>
    <name evidence="2" type="ORF">C8J25_101141</name>
</gene>
<dbReference type="InterPro" id="IPR009003">
    <property type="entry name" value="Peptidase_S1_PA"/>
</dbReference>
<feature type="chain" id="PRO_5015395921" description="Trypsin" evidence="1">
    <location>
        <begin position="35"/>
        <end position="435"/>
    </location>
</feature>
<evidence type="ECO:0000313" key="3">
    <source>
        <dbReference type="Proteomes" id="UP000244013"/>
    </source>
</evidence>
<dbReference type="InterPro" id="IPR018114">
    <property type="entry name" value="TRYPSIN_HIS"/>
</dbReference>
<dbReference type="InterPro" id="IPR043504">
    <property type="entry name" value="Peptidase_S1_PA_chymotrypsin"/>
</dbReference>
<name>A0A2T5UAX7_9SPHN</name>
<dbReference type="AlphaFoldDB" id="A0A2T5UAX7"/>
<dbReference type="EMBL" id="QAYE01000001">
    <property type="protein sequence ID" value="PTW48644.1"/>
    <property type="molecule type" value="Genomic_DNA"/>
</dbReference>
<keyword evidence="1" id="KW-0732">Signal</keyword>
<dbReference type="Proteomes" id="UP000244013">
    <property type="component" value="Unassembled WGS sequence"/>
</dbReference>
<proteinExistence type="predicted"/>
<evidence type="ECO:0000256" key="1">
    <source>
        <dbReference type="SAM" id="SignalP"/>
    </source>
</evidence>
<evidence type="ECO:0008006" key="4">
    <source>
        <dbReference type="Google" id="ProtNLM"/>
    </source>
</evidence>